<dbReference type="InterPro" id="IPR009288">
    <property type="entry name" value="AIG2-like_dom"/>
</dbReference>
<accession>A0AAE4FPF7</accession>
<evidence type="ECO:0000313" key="2">
    <source>
        <dbReference type="EMBL" id="MDS3859283.1"/>
    </source>
</evidence>
<comment type="caution">
    <text evidence="2">The sequence shown here is derived from an EMBL/GenBank/DDBJ whole genome shotgun (WGS) entry which is preliminary data.</text>
</comment>
<dbReference type="Gene3D" id="3.10.490.10">
    <property type="entry name" value="Gamma-glutamyl cyclotransferase-like"/>
    <property type="match status" value="1"/>
</dbReference>
<proteinExistence type="predicted"/>
<dbReference type="RefSeq" id="WP_322876618.1">
    <property type="nucleotide sequence ID" value="NZ_JAVMIP010000001.1"/>
</dbReference>
<name>A0AAE4FPF7_9CYAN</name>
<organism evidence="2 3">
    <name type="scientific">Pseudocalidococcus azoricus BACA0444</name>
    <dbReference type="NCBI Taxonomy" id="2918990"/>
    <lineage>
        <taxon>Bacteria</taxon>
        <taxon>Bacillati</taxon>
        <taxon>Cyanobacteriota</taxon>
        <taxon>Cyanophyceae</taxon>
        <taxon>Acaryochloridales</taxon>
        <taxon>Thermosynechococcaceae</taxon>
        <taxon>Pseudocalidococcus</taxon>
        <taxon>Pseudocalidococcus azoricus</taxon>
    </lineage>
</organism>
<evidence type="ECO:0000259" key="1">
    <source>
        <dbReference type="Pfam" id="PF06094"/>
    </source>
</evidence>
<feature type="domain" description="Gamma-glutamylcyclotransferase AIG2-like" evidence="1">
    <location>
        <begin position="8"/>
        <end position="129"/>
    </location>
</feature>
<dbReference type="Proteomes" id="UP001268256">
    <property type="component" value="Unassembled WGS sequence"/>
</dbReference>
<evidence type="ECO:0000313" key="3">
    <source>
        <dbReference type="Proteomes" id="UP001268256"/>
    </source>
</evidence>
<gene>
    <name evidence="2" type="ORF">RIF25_00540</name>
</gene>
<sequence>MASSQQHFFVYGTLKPGYRGFRQFCQAHAPKIQAAQTSGRIYHLPQAGYPAMTTEPGRVRGVLLIFAHVPGLIQTLDDYEGYDPDAPPTHNHYQRVWQQVWSLEGLDLGGAWVYVMDRQRVAWEHGQWLAAGEWPQI</sequence>
<reference evidence="3" key="1">
    <citation type="submission" date="2023-07" db="EMBL/GenBank/DDBJ databases">
        <authorList>
            <person name="Luz R."/>
            <person name="Cordeiro R."/>
            <person name="Fonseca A."/>
            <person name="Goncalves V."/>
        </authorList>
    </citation>
    <scope>NUCLEOTIDE SEQUENCE [LARGE SCALE GENOMIC DNA]</scope>
    <source>
        <strain evidence="3">BACA0444</strain>
    </source>
</reference>
<dbReference type="AlphaFoldDB" id="A0AAE4FPF7"/>
<protein>
    <submittedName>
        <fullName evidence="2">Gamma-glutamylcyclotransferase family protein</fullName>
    </submittedName>
</protein>
<dbReference type="InterPro" id="IPR013024">
    <property type="entry name" value="GGCT-like"/>
</dbReference>
<dbReference type="CDD" id="cd06661">
    <property type="entry name" value="GGCT_like"/>
    <property type="match status" value="1"/>
</dbReference>
<dbReference type="SUPFAM" id="SSF110857">
    <property type="entry name" value="Gamma-glutamyl cyclotransferase-like"/>
    <property type="match status" value="1"/>
</dbReference>
<dbReference type="InterPro" id="IPR036568">
    <property type="entry name" value="GGCT-like_sf"/>
</dbReference>
<dbReference type="Pfam" id="PF06094">
    <property type="entry name" value="GGACT"/>
    <property type="match status" value="1"/>
</dbReference>
<keyword evidence="3" id="KW-1185">Reference proteome</keyword>
<dbReference type="EMBL" id="JAVMIP010000001">
    <property type="protein sequence ID" value="MDS3859283.1"/>
    <property type="molecule type" value="Genomic_DNA"/>
</dbReference>